<dbReference type="PROSITE" id="PS51737">
    <property type="entry name" value="RECOMBINASE_DNA_BIND"/>
    <property type="match status" value="1"/>
</dbReference>
<evidence type="ECO:0000259" key="2">
    <source>
        <dbReference type="PROSITE" id="PS51737"/>
    </source>
</evidence>
<protein>
    <submittedName>
        <fullName evidence="3">Cassette chromosome recombinase A</fullName>
    </submittedName>
</protein>
<dbReference type="GO" id="GO:0003677">
    <property type="term" value="F:DNA binding"/>
    <property type="evidence" value="ECO:0007669"/>
    <property type="project" value="InterPro"/>
</dbReference>
<feature type="domain" description="Resolvase/invertase-type recombinase catalytic" evidence="1">
    <location>
        <begin position="24"/>
        <end position="167"/>
    </location>
</feature>
<dbReference type="InterPro" id="IPR011109">
    <property type="entry name" value="DNA_bind_recombinase_dom"/>
</dbReference>
<dbReference type="Pfam" id="PF00239">
    <property type="entry name" value="Resolvase"/>
    <property type="match status" value="1"/>
</dbReference>
<dbReference type="InterPro" id="IPR025827">
    <property type="entry name" value="Zn_ribbon_recom_dom"/>
</dbReference>
<dbReference type="Pfam" id="PF13408">
    <property type="entry name" value="Zn_ribbon_recom"/>
    <property type="match status" value="1"/>
</dbReference>
<dbReference type="PANTHER" id="PTHR30461">
    <property type="entry name" value="DNA-INVERTASE FROM LAMBDOID PROPHAGE"/>
    <property type="match status" value="1"/>
</dbReference>
<dbReference type="PROSITE" id="PS51736">
    <property type="entry name" value="RECOMBINASES_3"/>
    <property type="match status" value="1"/>
</dbReference>
<proteinExistence type="predicted"/>
<name>A0A679E6E2_STAAU</name>
<dbReference type="InterPro" id="IPR038109">
    <property type="entry name" value="DNA_bind_recomb_sf"/>
</dbReference>
<dbReference type="SUPFAM" id="SSF53041">
    <property type="entry name" value="Resolvase-like"/>
    <property type="match status" value="1"/>
</dbReference>
<dbReference type="GO" id="GO:0000150">
    <property type="term" value="F:DNA strand exchange activity"/>
    <property type="evidence" value="ECO:0007669"/>
    <property type="project" value="InterPro"/>
</dbReference>
<feature type="domain" description="Recombinase" evidence="2">
    <location>
        <begin position="175"/>
        <end position="277"/>
    </location>
</feature>
<dbReference type="Pfam" id="PF07508">
    <property type="entry name" value="Recombinase"/>
    <property type="match status" value="1"/>
</dbReference>
<dbReference type="InterPro" id="IPR050639">
    <property type="entry name" value="SSR_resolvase"/>
</dbReference>
<dbReference type="Gene3D" id="3.90.1750.20">
    <property type="entry name" value="Putative Large Serine Recombinase, Chain B, Domain 2"/>
    <property type="match status" value="1"/>
</dbReference>
<dbReference type="InterPro" id="IPR006119">
    <property type="entry name" value="Resolv_N"/>
</dbReference>
<dbReference type="EMBL" id="LC492468">
    <property type="protein sequence ID" value="BBN91595.1"/>
    <property type="molecule type" value="Genomic_DNA"/>
</dbReference>
<dbReference type="CDD" id="cd00338">
    <property type="entry name" value="Ser_Recombinase"/>
    <property type="match status" value="1"/>
</dbReference>
<evidence type="ECO:0000313" key="3">
    <source>
        <dbReference type="EMBL" id="BBN91595.1"/>
    </source>
</evidence>
<dbReference type="NCBIfam" id="NF047344">
    <property type="entry name" value="SCCmet_CcrA"/>
    <property type="match status" value="1"/>
</dbReference>
<gene>
    <name evidence="3" type="primary">ccrA2</name>
</gene>
<accession>A0A679E6E2</accession>
<sequence>MLGLYINSSINIYYHCERRSRYETSHRLLRQSTMKQQSLAAQKQAIEAIAEKHHIQHINFYSDKQSGRKDNRSGYRQITQLIQQGQCDILCCYRLNRLHRNLKNALKLIKLCQTYHVHILSVHDGYFDMDQAFDRLKLNIFISLAELESDNIGEQVRNGLQEKAKQGRLITTHAPFGYEYHNGTFIINQNESPTVKAVFNYYIKGHGYKKIAQLLEEDNTYINRQPYQVRNIIMNPNYCGRVINQYGQFDNMFPSIVSANVYEQAQRLRLQKQTKRTPSDNQLKQKIKCPYCNATLTNMTVRKKNHILRYYVCPKNLNASRFVCDFKGINAQTLEDKVLKVCQDFYQDHHIYAKIKNAIDKRLKRQRNTETHHTLTQEKLIEKLAQGIIDAETFRKQMQSLHQQPQRITSISEHQIQHTIQNIIQKRFTLNILYPYIETIHIAKDKNLIGIYFKNEPLNIVNQTMQSSIA</sequence>
<dbReference type="SMART" id="SM00857">
    <property type="entry name" value="Resolvase"/>
    <property type="match status" value="1"/>
</dbReference>
<dbReference type="PANTHER" id="PTHR30461:SF23">
    <property type="entry name" value="DNA RECOMBINASE-RELATED"/>
    <property type="match status" value="1"/>
</dbReference>
<dbReference type="InterPro" id="IPR036162">
    <property type="entry name" value="Resolvase-like_N_sf"/>
</dbReference>
<organism evidence="3">
    <name type="scientific">Staphylococcus aureus</name>
    <dbReference type="NCBI Taxonomy" id="1280"/>
    <lineage>
        <taxon>Bacteria</taxon>
        <taxon>Bacillati</taxon>
        <taxon>Bacillota</taxon>
        <taxon>Bacilli</taxon>
        <taxon>Bacillales</taxon>
        <taxon>Staphylococcaceae</taxon>
        <taxon>Staphylococcus</taxon>
    </lineage>
</organism>
<reference evidence="3" key="1">
    <citation type="submission" date="2019-07" db="EMBL/GenBank/DDBJ databases">
        <title>Molecular Characterization of Methicillin-Resistant Staphylococcus aureus from Outpatient Blood Specimens.</title>
        <authorList>
            <person name="Aung M.S."/>
            <person name="Urushibara N."/>
            <person name="Kobayashi N."/>
        </authorList>
    </citation>
    <scope>NUCLEOTIDE SEQUENCE</scope>
    <source>
        <strain evidence="3">K504</strain>
    </source>
</reference>
<evidence type="ECO:0000259" key="1">
    <source>
        <dbReference type="PROSITE" id="PS51736"/>
    </source>
</evidence>
<dbReference type="Gene3D" id="3.40.50.1390">
    <property type="entry name" value="Resolvase, N-terminal catalytic domain"/>
    <property type="match status" value="1"/>
</dbReference>
<dbReference type="AlphaFoldDB" id="A0A679E6E2"/>